<dbReference type="SUPFAM" id="SSF53067">
    <property type="entry name" value="Actin-like ATPase domain"/>
    <property type="match status" value="1"/>
</dbReference>
<dbReference type="Pfam" id="PF00480">
    <property type="entry name" value="ROK"/>
    <property type="match status" value="1"/>
</dbReference>
<evidence type="ECO:0000256" key="1">
    <source>
        <dbReference type="ARBA" id="ARBA00006479"/>
    </source>
</evidence>
<dbReference type="EMBL" id="DVFW01000045">
    <property type="protein sequence ID" value="HIQ81292.1"/>
    <property type="molecule type" value="Genomic_DNA"/>
</dbReference>
<dbReference type="InterPro" id="IPR049874">
    <property type="entry name" value="ROK_cs"/>
</dbReference>
<name>A0A9D1CUU4_9FIRM</name>
<evidence type="ECO:0000313" key="3">
    <source>
        <dbReference type="Proteomes" id="UP000886787"/>
    </source>
</evidence>
<gene>
    <name evidence="2" type="ORF">IAD32_08440</name>
</gene>
<protein>
    <submittedName>
        <fullName evidence="2">ROK family protein</fullName>
    </submittedName>
</protein>
<dbReference type="PANTHER" id="PTHR18964:SF149">
    <property type="entry name" value="BIFUNCTIONAL UDP-N-ACETYLGLUCOSAMINE 2-EPIMERASE_N-ACETYLMANNOSAMINE KINASE"/>
    <property type="match status" value="1"/>
</dbReference>
<dbReference type="InterPro" id="IPR043129">
    <property type="entry name" value="ATPase_NBD"/>
</dbReference>
<proteinExistence type="inferred from homology"/>
<dbReference type="Gene3D" id="3.30.420.40">
    <property type="match status" value="2"/>
</dbReference>
<sequence length="319" mass="33902">MYYLGIDLGGTNIVAGVVDESYKIIAKADCKTAAPRPESQICDSMMEMALKAVKKAKITMEDIDFIGIGVPGAVNPKTGVVEYSANLFFHNWQIVKMMEERLEKKVSIENDANAAAYGEYLAGAAKGAKNAVVITLGTGIGTGIIINGKIYSGSNYAGAEMGHMVIVYNGRECACGRKGCWEAYASASGLIQMTKEIILTERPDSSYMLKQLGGDLNRVNGLTAFNAMRAGDAAGSAVVEKYISYLGCGIVNVINIFQPDIICIGGGVSREGETLLAPLRALVEQERYTKHNKKQTVLCTASLGNDAGIIGAAFLGKAE</sequence>
<organism evidence="2 3">
    <name type="scientific">Candidatus Scatavimonas merdigallinarum</name>
    <dbReference type="NCBI Taxonomy" id="2840914"/>
    <lineage>
        <taxon>Bacteria</taxon>
        <taxon>Bacillati</taxon>
        <taxon>Bacillota</taxon>
        <taxon>Clostridia</taxon>
        <taxon>Eubacteriales</taxon>
        <taxon>Oscillospiraceae</taxon>
        <taxon>Oscillospiraceae incertae sedis</taxon>
        <taxon>Candidatus Scatavimonas</taxon>
    </lineage>
</organism>
<evidence type="ECO:0000313" key="2">
    <source>
        <dbReference type="EMBL" id="HIQ81292.1"/>
    </source>
</evidence>
<comment type="similarity">
    <text evidence="1">Belongs to the ROK (NagC/XylR) family.</text>
</comment>
<accession>A0A9D1CUU4</accession>
<comment type="caution">
    <text evidence="2">The sequence shown here is derived from an EMBL/GenBank/DDBJ whole genome shotgun (WGS) entry which is preliminary data.</text>
</comment>
<reference evidence="2" key="1">
    <citation type="submission" date="2020-10" db="EMBL/GenBank/DDBJ databases">
        <authorList>
            <person name="Gilroy R."/>
        </authorList>
    </citation>
    <scope>NUCLEOTIDE SEQUENCE</scope>
    <source>
        <strain evidence="2">ChiSjej1B19-3389</strain>
    </source>
</reference>
<dbReference type="PROSITE" id="PS01125">
    <property type="entry name" value="ROK"/>
    <property type="match status" value="1"/>
</dbReference>
<dbReference type="Proteomes" id="UP000886787">
    <property type="component" value="Unassembled WGS sequence"/>
</dbReference>
<reference evidence="2" key="2">
    <citation type="journal article" date="2021" name="PeerJ">
        <title>Extensive microbial diversity within the chicken gut microbiome revealed by metagenomics and culture.</title>
        <authorList>
            <person name="Gilroy R."/>
            <person name="Ravi A."/>
            <person name="Getino M."/>
            <person name="Pursley I."/>
            <person name="Horton D.L."/>
            <person name="Alikhan N.F."/>
            <person name="Baker D."/>
            <person name="Gharbi K."/>
            <person name="Hall N."/>
            <person name="Watson M."/>
            <person name="Adriaenssens E.M."/>
            <person name="Foster-Nyarko E."/>
            <person name="Jarju S."/>
            <person name="Secka A."/>
            <person name="Antonio M."/>
            <person name="Oren A."/>
            <person name="Chaudhuri R.R."/>
            <person name="La Ragione R."/>
            <person name="Hildebrand F."/>
            <person name="Pallen M.J."/>
        </authorList>
    </citation>
    <scope>NUCLEOTIDE SEQUENCE</scope>
    <source>
        <strain evidence="2">ChiSjej1B19-3389</strain>
    </source>
</reference>
<dbReference type="InterPro" id="IPR000600">
    <property type="entry name" value="ROK"/>
</dbReference>
<dbReference type="PANTHER" id="PTHR18964">
    <property type="entry name" value="ROK (REPRESSOR, ORF, KINASE) FAMILY"/>
    <property type="match status" value="1"/>
</dbReference>
<dbReference type="AlphaFoldDB" id="A0A9D1CUU4"/>